<sequence>MIRRRFSSGLLQTLATKEEAGTILMAINLAFITEDFNDNTLSVLERTTVFSDVWEMPVVDGSGHFCFARGYRCLLERPVFFLNSLVKPEVVKQRFPHRAKNTPCHLRPRNSMA</sequence>
<comment type="subcellular location">
    <subcellularLocation>
        <location evidence="1">Secreted</location>
        <location evidence="1">Extracellular space</location>
        <location evidence="1">Apoplast</location>
    </subcellularLocation>
</comment>
<dbReference type="Proteomes" id="UP001418222">
    <property type="component" value="Unassembled WGS sequence"/>
</dbReference>
<comment type="caution">
    <text evidence="2">The sequence shown here is derived from an EMBL/GenBank/DDBJ whole genome shotgun (WGS) entry which is preliminary data.</text>
</comment>
<name>A0AAP0B259_9ASPA</name>
<keyword evidence="3" id="KW-1185">Reference proteome</keyword>
<comment type="subunit">
    <text evidence="1">Homodimer.</text>
</comment>
<dbReference type="InterPro" id="IPR004265">
    <property type="entry name" value="Dirigent"/>
</dbReference>
<comment type="similarity">
    <text evidence="1">Belongs to the plant dirigent protein family.</text>
</comment>
<evidence type="ECO:0000313" key="2">
    <source>
        <dbReference type="EMBL" id="KAK8924193.1"/>
    </source>
</evidence>
<protein>
    <recommendedName>
        <fullName evidence="1">Dirigent protein</fullName>
    </recommendedName>
</protein>
<dbReference type="AlphaFoldDB" id="A0AAP0B259"/>
<comment type="function">
    <text evidence="1">Dirigent proteins impart stereoselectivity on the phenoxy radical-coupling reaction, yielding optically active lignans from two molecules of coniferyl alcohol in the biosynthesis of lignans, flavonolignans, and alkaloids and thus plays a central role in plant secondary metabolism.</text>
</comment>
<dbReference type="EMBL" id="JBBWWQ010000017">
    <property type="protein sequence ID" value="KAK8924193.1"/>
    <property type="molecule type" value="Genomic_DNA"/>
</dbReference>
<dbReference type="Pfam" id="PF03018">
    <property type="entry name" value="Dirigent"/>
    <property type="match status" value="1"/>
</dbReference>
<dbReference type="GO" id="GO:0048046">
    <property type="term" value="C:apoplast"/>
    <property type="evidence" value="ECO:0007669"/>
    <property type="project" value="UniProtKB-SubCell"/>
</dbReference>
<gene>
    <name evidence="2" type="ORF">KSP39_PZI019458</name>
</gene>
<proteinExistence type="inferred from homology"/>
<accession>A0AAP0B259</accession>
<reference evidence="2 3" key="1">
    <citation type="journal article" date="2022" name="Nat. Plants">
        <title>Genomes of leafy and leafless Platanthera orchids illuminate the evolution of mycoheterotrophy.</title>
        <authorList>
            <person name="Li M.H."/>
            <person name="Liu K.W."/>
            <person name="Li Z."/>
            <person name="Lu H.C."/>
            <person name="Ye Q.L."/>
            <person name="Zhang D."/>
            <person name="Wang J.Y."/>
            <person name="Li Y.F."/>
            <person name="Zhong Z.M."/>
            <person name="Liu X."/>
            <person name="Yu X."/>
            <person name="Liu D.K."/>
            <person name="Tu X.D."/>
            <person name="Liu B."/>
            <person name="Hao Y."/>
            <person name="Liao X.Y."/>
            <person name="Jiang Y.T."/>
            <person name="Sun W.H."/>
            <person name="Chen J."/>
            <person name="Chen Y.Q."/>
            <person name="Ai Y."/>
            <person name="Zhai J.W."/>
            <person name="Wu S.S."/>
            <person name="Zhou Z."/>
            <person name="Hsiao Y.Y."/>
            <person name="Wu W.L."/>
            <person name="Chen Y.Y."/>
            <person name="Lin Y.F."/>
            <person name="Hsu J.L."/>
            <person name="Li C.Y."/>
            <person name="Wang Z.W."/>
            <person name="Zhao X."/>
            <person name="Zhong W.Y."/>
            <person name="Ma X.K."/>
            <person name="Ma L."/>
            <person name="Huang J."/>
            <person name="Chen G.Z."/>
            <person name="Huang M.Z."/>
            <person name="Huang L."/>
            <person name="Peng D.H."/>
            <person name="Luo Y.B."/>
            <person name="Zou S.Q."/>
            <person name="Chen S.P."/>
            <person name="Lan S."/>
            <person name="Tsai W.C."/>
            <person name="Van de Peer Y."/>
            <person name="Liu Z.J."/>
        </authorList>
    </citation>
    <scope>NUCLEOTIDE SEQUENCE [LARGE SCALE GENOMIC DNA]</scope>
    <source>
        <strain evidence="2">Lor287</strain>
    </source>
</reference>
<evidence type="ECO:0000313" key="3">
    <source>
        <dbReference type="Proteomes" id="UP001418222"/>
    </source>
</evidence>
<evidence type="ECO:0000256" key="1">
    <source>
        <dbReference type="RuleBase" id="RU363099"/>
    </source>
</evidence>
<organism evidence="2 3">
    <name type="scientific">Platanthera zijinensis</name>
    <dbReference type="NCBI Taxonomy" id="2320716"/>
    <lineage>
        <taxon>Eukaryota</taxon>
        <taxon>Viridiplantae</taxon>
        <taxon>Streptophyta</taxon>
        <taxon>Embryophyta</taxon>
        <taxon>Tracheophyta</taxon>
        <taxon>Spermatophyta</taxon>
        <taxon>Magnoliopsida</taxon>
        <taxon>Liliopsida</taxon>
        <taxon>Asparagales</taxon>
        <taxon>Orchidaceae</taxon>
        <taxon>Orchidoideae</taxon>
        <taxon>Orchideae</taxon>
        <taxon>Orchidinae</taxon>
        <taxon>Platanthera</taxon>
    </lineage>
</organism>
<keyword evidence="1" id="KW-0964">Secreted</keyword>
<keyword evidence="1" id="KW-0052">Apoplast</keyword>
<dbReference type="PANTHER" id="PTHR21495">
    <property type="entry name" value="NUCLEOPORIN-RELATED"/>
    <property type="match status" value="1"/>
</dbReference>